<sequence>MAVAGLVVAGSLSFSAMAAGNFPAGQFDPSGLKGPAQGPATEVFVLGTAHLSGLPATFQNKSLNLVLDKLAAWKPQVIAIEALSGAQCDYMRHYPARYADTVNRFCPSTEIAKAATGRDVPAATAEMESLLAALPAQPPATQRRQLAAVMLAAGEPASALVQWLHLPEAERKEDGMLNQKLVDMLNRMTQRRDESYQIAVPLAVKMGLQRVYAVDDHTADLEFDAAEEKAAGEAIQGAWNNPASARRRELDKALYAKLDSSEGVLDLYLAYNEPSAADLIFKGDFGATMNEPSAKHYGRMYLGYWETRNLRMVSNIRDVMGITPGKRTLAIVGASHKPYYEAYLHMMHDVKVHFGNAVLKANAGADAGKAP</sequence>
<dbReference type="EMBL" id="JAGSPN010000004">
    <property type="protein sequence ID" value="MBR7782065.1"/>
    <property type="molecule type" value="Genomic_DNA"/>
</dbReference>
<feature type="chain" id="PRO_5038087259" description="TraB/GumN family protein" evidence="1">
    <location>
        <begin position="19"/>
        <end position="371"/>
    </location>
</feature>
<evidence type="ECO:0000313" key="2">
    <source>
        <dbReference type="EMBL" id="MBR7782065.1"/>
    </source>
</evidence>
<accession>A0A941I6X9</accession>
<comment type="caution">
    <text evidence="2">The sequence shown here is derived from an EMBL/GenBank/DDBJ whole genome shotgun (WGS) entry which is preliminary data.</text>
</comment>
<dbReference type="AlphaFoldDB" id="A0A941I6X9"/>
<gene>
    <name evidence="2" type="ORF">KDM89_07935</name>
</gene>
<evidence type="ECO:0008006" key="4">
    <source>
        <dbReference type="Google" id="ProtNLM"/>
    </source>
</evidence>
<protein>
    <recommendedName>
        <fullName evidence="4">TraB/GumN family protein</fullName>
    </recommendedName>
</protein>
<dbReference type="Proteomes" id="UP000680067">
    <property type="component" value="Unassembled WGS sequence"/>
</dbReference>
<keyword evidence="1" id="KW-0732">Signal</keyword>
<dbReference type="Pfam" id="PF18950">
    <property type="entry name" value="DUF5694"/>
    <property type="match status" value="1"/>
</dbReference>
<keyword evidence="3" id="KW-1185">Reference proteome</keyword>
<dbReference type="InterPro" id="IPR043749">
    <property type="entry name" value="DUF5694"/>
</dbReference>
<name>A0A941I6X9_9BURK</name>
<evidence type="ECO:0000256" key="1">
    <source>
        <dbReference type="SAM" id="SignalP"/>
    </source>
</evidence>
<evidence type="ECO:0000313" key="3">
    <source>
        <dbReference type="Proteomes" id="UP000680067"/>
    </source>
</evidence>
<reference evidence="2" key="1">
    <citation type="submission" date="2021-04" db="EMBL/GenBank/DDBJ databases">
        <title>novel species isolated from subtropical streams in China.</title>
        <authorList>
            <person name="Lu H."/>
        </authorList>
    </citation>
    <scope>NUCLEOTIDE SEQUENCE</scope>
    <source>
        <strain evidence="2">LFS511W</strain>
    </source>
</reference>
<organism evidence="2 3">
    <name type="scientific">Undibacterium luofuense</name>
    <dbReference type="NCBI Taxonomy" id="2828733"/>
    <lineage>
        <taxon>Bacteria</taxon>
        <taxon>Pseudomonadati</taxon>
        <taxon>Pseudomonadota</taxon>
        <taxon>Betaproteobacteria</taxon>
        <taxon>Burkholderiales</taxon>
        <taxon>Oxalobacteraceae</taxon>
        <taxon>Undibacterium</taxon>
    </lineage>
</organism>
<feature type="signal peptide" evidence="1">
    <location>
        <begin position="1"/>
        <end position="18"/>
    </location>
</feature>
<proteinExistence type="predicted"/>